<dbReference type="InterPro" id="IPR036388">
    <property type="entry name" value="WH-like_DNA-bd_sf"/>
</dbReference>
<dbReference type="InterPro" id="IPR012794">
    <property type="entry name" value="PcaR_PcaU"/>
</dbReference>
<dbReference type="Gene3D" id="1.10.10.10">
    <property type="entry name" value="Winged helix-like DNA-binding domain superfamily/Winged helix DNA-binding domain"/>
    <property type="match status" value="1"/>
</dbReference>
<feature type="domain" description="HTH iclR-type" evidence="5">
    <location>
        <begin position="11"/>
        <end position="71"/>
    </location>
</feature>
<evidence type="ECO:0000256" key="3">
    <source>
        <dbReference type="ARBA" id="ARBA00023163"/>
    </source>
</evidence>
<dbReference type="SUPFAM" id="SSF46785">
    <property type="entry name" value="Winged helix' DNA-binding domain"/>
    <property type="match status" value="1"/>
</dbReference>
<evidence type="ECO:0000259" key="6">
    <source>
        <dbReference type="PROSITE" id="PS51078"/>
    </source>
</evidence>
<feature type="region of interest" description="Disordered" evidence="4">
    <location>
        <begin position="265"/>
        <end position="294"/>
    </location>
</feature>
<dbReference type="Proteomes" id="UP001596242">
    <property type="component" value="Unassembled WGS sequence"/>
</dbReference>
<dbReference type="Gene3D" id="3.30.450.40">
    <property type="match status" value="1"/>
</dbReference>
<dbReference type="PROSITE" id="PS51078">
    <property type="entry name" value="ICLR_ED"/>
    <property type="match status" value="1"/>
</dbReference>
<dbReference type="SUPFAM" id="SSF55781">
    <property type="entry name" value="GAF domain-like"/>
    <property type="match status" value="1"/>
</dbReference>
<dbReference type="PROSITE" id="PS51077">
    <property type="entry name" value="HTH_ICLR"/>
    <property type="match status" value="1"/>
</dbReference>
<dbReference type="PANTHER" id="PTHR30136:SF34">
    <property type="entry name" value="TRANSCRIPTIONAL REGULATOR"/>
    <property type="match status" value="1"/>
</dbReference>
<evidence type="ECO:0000313" key="7">
    <source>
        <dbReference type="EMBL" id="MFC6055792.1"/>
    </source>
</evidence>
<evidence type="ECO:0000256" key="1">
    <source>
        <dbReference type="ARBA" id="ARBA00023015"/>
    </source>
</evidence>
<evidence type="ECO:0000259" key="5">
    <source>
        <dbReference type="PROSITE" id="PS51077"/>
    </source>
</evidence>
<dbReference type="InterPro" id="IPR029016">
    <property type="entry name" value="GAF-like_dom_sf"/>
</dbReference>
<protein>
    <submittedName>
        <fullName evidence="7">IclR family transcriptional regulator C-terminal domain-containing protein</fullName>
    </submittedName>
</protein>
<keyword evidence="1" id="KW-0805">Transcription regulation</keyword>
<feature type="domain" description="IclR-ED" evidence="6">
    <location>
        <begin position="72"/>
        <end position="256"/>
    </location>
</feature>
<dbReference type="RefSeq" id="WP_386395441.1">
    <property type="nucleotide sequence ID" value="NZ_JBHSPT010000023.1"/>
</dbReference>
<sequence length="294" mass="31915">MTVEIRGPHFVQSFERGLSVLRAFDADHQQLTLSEVGRACGMTRATARRFLLTLADLGYVHTDGRLFRLTPRVLELGYSYLAGFTLPEIAEPHLEQLVAQVRESSSLCVLDGDDIVYVARVPTRRIMSAAITVGTRFPAHVTSVGRVMLADLPDDGIDAWLDRADLRPNTSQTLTSPRALRAELVRVRRQGYALVDQELEEGLRSVAAPVRDREGTVVAGVNIAVHAGRNSMESVRRDLLPHLLATVARIEADLWITGPARAVSHGNGNGAATGPSATRGPGVMRRGNVSGRDG</sequence>
<evidence type="ECO:0000256" key="4">
    <source>
        <dbReference type="SAM" id="MobiDB-lite"/>
    </source>
</evidence>
<dbReference type="NCBIfam" id="TIGR02431">
    <property type="entry name" value="pcaR_pcaU"/>
    <property type="match status" value="1"/>
</dbReference>
<keyword evidence="2" id="KW-0238">DNA-binding</keyword>
<comment type="caution">
    <text evidence="7">The sequence shown here is derived from an EMBL/GenBank/DDBJ whole genome shotgun (WGS) entry which is preliminary data.</text>
</comment>
<keyword evidence="3" id="KW-0804">Transcription</keyword>
<accession>A0ABW1LYA5</accession>
<evidence type="ECO:0000256" key="2">
    <source>
        <dbReference type="ARBA" id="ARBA00023125"/>
    </source>
</evidence>
<dbReference type="Pfam" id="PF01614">
    <property type="entry name" value="IclR_C"/>
    <property type="match status" value="1"/>
</dbReference>
<proteinExistence type="predicted"/>
<dbReference type="InterPro" id="IPR050707">
    <property type="entry name" value="HTH_MetabolicPath_Reg"/>
</dbReference>
<reference evidence="8" key="1">
    <citation type="journal article" date="2019" name="Int. J. Syst. Evol. Microbiol.">
        <title>The Global Catalogue of Microorganisms (GCM) 10K type strain sequencing project: providing services to taxonomists for standard genome sequencing and annotation.</title>
        <authorList>
            <consortium name="The Broad Institute Genomics Platform"/>
            <consortium name="The Broad Institute Genome Sequencing Center for Infectious Disease"/>
            <person name="Wu L."/>
            <person name="Ma J."/>
        </authorList>
    </citation>
    <scope>NUCLEOTIDE SEQUENCE [LARGE SCALE GENOMIC DNA]</scope>
    <source>
        <strain evidence="8">JCM 12763</strain>
    </source>
</reference>
<organism evidence="7 8">
    <name type="scientific">Streptomyces pratens</name>
    <dbReference type="NCBI Taxonomy" id="887456"/>
    <lineage>
        <taxon>Bacteria</taxon>
        <taxon>Bacillati</taxon>
        <taxon>Actinomycetota</taxon>
        <taxon>Actinomycetes</taxon>
        <taxon>Kitasatosporales</taxon>
        <taxon>Streptomycetaceae</taxon>
        <taxon>Streptomyces</taxon>
    </lineage>
</organism>
<dbReference type="Pfam" id="PF09339">
    <property type="entry name" value="HTH_IclR"/>
    <property type="match status" value="1"/>
</dbReference>
<gene>
    <name evidence="7" type="ORF">ACFP50_10090</name>
</gene>
<evidence type="ECO:0000313" key="8">
    <source>
        <dbReference type="Proteomes" id="UP001596242"/>
    </source>
</evidence>
<dbReference type="EMBL" id="JBHSPT010000023">
    <property type="protein sequence ID" value="MFC6055792.1"/>
    <property type="molecule type" value="Genomic_DNA"/>
</dbReference>
<dbReference type="InterPro" id="IPR014757">
    <property type="entry name" value="Tscrpt_reg_IclR_C"/>
</dbReference>
<dbReference type="SMART" id="SM00346">
    <property type="entry name" value="HTH_ICLR"/>
    <property type="match status" value="1"/>
</dbReference>
<name>A0ABW1LYA5_9ACTN</name>
<dbReference type="InterPro" id="IPR036390">
    <property type="entry name" value="WH_DNA-bd_sf"/>
</dbReference>
<dbReference type="PANTHER" id="PTHR30136">
    <property type="entry name" value="HELIX-TURN-HELIX TRANSCRIPTIONAL REGULATOR, ICLR FAMILY"/>
    <property type="match status" value="1"/>
</dbReference>
<dbReference type="InterPro" id="IPR005471">
    <property type="entry name" value="Tscrpt_reg_IclR_N"/>
</dbReference>
<keyword evidence="8" id="KW-1185">Reference proteome</keyword>